<evidence type="ECO:0000259" key="6">
    <source>
        <dbReference type="PROSITE" id="PS51387"/>
    </source>
</evidence>
<dbReference type="InterPro" id="IPR036318">
    <property type="entry name" value="FAD-bd_PCMH-like_sf"/>
</dbReference>
<feature type="domain" description="FAD-binding PCMH-type" evidence="6">
    <location>
        <begin position="32"/>
        <end position="206"/>
    </location>
</feature>
<sequence>MLFLKPFAVLALALTASAAVPYNTFDGPGSPACNNVASVHNATSVKDIQSTVQKAIKAGQRVRASGKAHMWYDTMCSDDPNTVIIRTEEVNNIYDLDMNHGTVMIEAGVTFLQLAEYLHARGASAGYTLVNWNITLAGCVAMGAHRSSLKEDSMVAAGVLAMDIIDGNGELRHLERNNLDDTWLAASTSLGLLGVIVRMKFKVYPDFKVWADQKTLDESEVLDGDIFGMISPYATANYWWWPYKRKFHYRTYDVLPTDFSPQEGFQNTFSVTYPEAQAIKGIWESGRLLSSSNKLAEEILFAQWEAPNFREKTTNEPIDQWPVYGWNYDVLIGGLYPDQKPVWEYGLKGHTLELAFPVTHANAMLKRVRELFDAELRKGVFMTSTYRSGINIKFGRPYFDLLGQVTYNTADGADWSKGAIMFDFPSYRPSLGGGKRFNEPFYHKLAQVLVSEFPCRPHWTKNTREVFQLAAQYKKIDPGHLARFKAVREKFDPNGVFRSVVGEIIGVY</sequence>
<keyword evidence="3" id="KW-0560">Oxidoreductase</keyword>
<protein>
    <recommendedName>
        <fullName evidence="2">D-arabinono-1,4-lactone oxidase</fullName>
        <ecNumber evidence="2">1.1.3.37</ecNumber>
    </recommendedName>
    <alternativeName>
        <fullName evidence="4">L-galactono-gamma-lactone oxidase</fullName>
    </alternativeName>
</protein>
<dbReference type="Pfam" id="PF04030">
    <property type="entry name" value="ALO"/>
    <property type="match status" value="1"/>
</dbReference>
<dbReference type="EMBL" id="PDNB01000043">
    <property type="protein sequence ID" value="PGH13689.1"/>
    <property type="molecule type" value="Genomic_DNA"/>
</dbReference>
<accession>A0A2B7XXN3</accession>
<proteinExistence type="predicted"/>
<feature type="signal peptide" evidence="5">
    <location>
        <begin position="1"/>
        <end position="18"/>
    </location>
</feature>
<keyword evidence="5" id="KW-0732">Signal</keyword>
<dbReference type="InterPro" id="IPR016166">
    <property type="entry name" value="FAD-bd_PCMH"/>
</dbReference>
<evidence type="ECO:0000256" key="2">
    <source>
        <dbReference type="ARBA" id="ARBA00013136"/>
    </source>
</evidence>
<dbReference type="PANTHER" id="PTHR43762:SF1">
    <property type="entry name" value="D-ARABINONO-1,4-LACTONE OXIDASE"/>
    <property type="match status" value="1"/>
</dbReference>
<evidence type="ECO:0000313" key="8">
    <source>
        <dbReference type="Proteomes" id="UP000223968"/>
    </source>
</evidence>
<dbReference type="EC" id="1.1.3.37" evidence="2"/>
<dbReference type="PROSITE" id="PS51387">
    <property type="entry name" value="FAD_PCMH"/>
    <property type="match status" value="1"/>
</dbReference>
<feature type="chain" id="PRO_5012066823" description="D-arabinono-1,4-lactone oxidase" evidence="5">
    <location>
        <begin position="19"/>
        <end position="508"/>
    </location>
</feature>
<dbReference type="Proteomes" id="UP000223968">
    <property type="component" value="Unassembled WGS sequence"/>
</dbReference>
<dbReference type="PANTHER" id="PTHR43762">
    <property type="entry name" value="L-GULONOLACTONE OXIDASE"/>
    <property type="match status" value="1"/>
</dbReference>
<dbReference type="GO" id="GO:0080049">
    <property type="term" value="F:L-gulono-1,4-lactone dehydrogenase activity"/>
    <property type="evidence" value="ECO:0007669"/>
    <property type="project" value="TreeGrafter"/>
</dbReference>
<evidence type="ECO:0000256" key="5">
    <source>
        <dbReference type="SAM" id="SignalP"/>
    </source>
</evidence>
<dbReference type="OrthoDB" id="371463at2759"/>
<dbReference type="GO" id="GO:0016020">
    <property type="term" value="C:membrane"/>
    <property type="evidence" value="ECO:0007669"/>
    <property type="project" value="InterPro"/>
</dbReference>
<dbReference type="InterPro" id="IPR010031">
    <property type="entry name" value="FAD_lactone_oxidase-like"/>
</dbReference>
<dbReference type="GO" id="GO:0071949">
    <property type="term" value="F:FAD binding"/>
    <property type="evidence" value="ECO:0007669"/>
    <property type="project" value="InterPro"/>
</dbReference>
<dbReference type="InterPro" id="IPR007173">
    <property type="entry name" value="ALO_C"/>
</dbReference>
<dbReference type="Gene3D" id="3.30.465.10">
    <property type="match status" value="1"/>
</dbReference>
<dbReference type="GO" id="GO:0003885">
    <property type="term" value="F:D-arabinono-1,4-lactone oxidase activity"/>
    <property type="evidence" value="ECO:0007669"/>
    <property type="project" value="UniProtKB-EC"/>
</dbReference>
<keyword evidence="8" id="KW-1185">Reference proteome</keyword>
<dbReference type="InterPro" id="IPR006094">
    <property type="entry name" value="Oxid_FAD_bind_N"/>
</dbReference>
<organism evidence="7 8">
    <name type="scientific">Helicocarpus griseus UAMH5409</name>
    <dbReference type="NCBI Taxonomy" id="1447875"/>
    <lineage>
        <taxon>Eukaryota</taxon>
        <taxon>Fungi</taxon>
        <taxon>Dikarya</taxon>
        <taxon>Ascomycota</taxon>
        <taxon>Pezizomycotina</taxon>
        <taxon>Eurotiomycetes</taxon>
        <taxon>Eurotiomycetidae</taxon>
        <taxon>Onygenales</taxon>
        <taxon>Ajellomycetaceae</taxon>
        <taxon>Helicocarpus</taxon>
    </lineage>
</organism>
<name>A0A2B7XXN3_9EURO</name>
<dbReference type="STRING" id="1447875.A0A2B7XXN3"/>
<reference evidence="7 8" key="1">
    <citation type="submission" date="2017-10" db="EMBL/GenBank/DDBJ databases">
        <title>Comparative genomics in systemic dimorphic fungi from Ajellomycetaceae.</title>
        <authorList>
            <person name="Munoz J.F."/>
            <person name="Mcewen J.G."/>
            <person name="Clay O.K."/>
            <person name="Cuomo C.A."/>
        </authorList>
    </citation>
    <scope>NUCLEOTIDE SEQUENCE [LARGE SCALE GENOMIC DNA]</scope>
    <source>
        <strain evidence="7 8">UAMH5409</strain>
    </source>
</reference>
<dbReference type="AlphaFoldDB" id="A0A2B7XXN3"/>
<dbReference type="SUPFAM" id="SSF56176">
    <property type="entry name" value="FAD-binding/transporter-associated domain-like"/>
    <property type="match status" value="1"/>
</dbReference>
<dbReference type="Pfam" id="PF01565">
    <property type="entry name" value="FAD_binding_4"/>
    <property type="match status" value="1"/>
</dbReference>
<dbReference type="InterPro" id="IPR016169">
    <property type="entry name" value="FAD-bd_PCMH_sub2"/>
</dbReference>
<evidence type="ECO:0000256" key="4">
    <source>
        <dbReference type="ARBA" id="ARBA00033418"/>
    </source>
</evidence>
<gene>
    <name evidence="7" type="ORF">AJ79_03540</name>
</gene>
<comment type="caution">
    <text evidence="7">The sequence shown here is derived from an EMBL/GenBank/DDBJ whole genome shotgun (WGS) entry which is preliminary data.</text>
</comment>
<dbReference type="UniPathway" id="UPA00771">
    <property type="reaction ID" value="UER00766"/>
</dbReference>
<comment type="pathway">
    <text evidence="1">Cofactor biosynthesis; D-erythroascorbate biosynthesis; dehydro-D-arabinono-1,4-lactone from D-arabinose: step 2/2.</text>
</comment>
<evidence type="ECO:0000256" key="1">
    <source>
        <dbReference type="ARBA" id="ARBA00005083"/>
    </source>
</evidence>
<evidence type="ECO:0000256" key="3">
    <source>
        <dbReference type="ARBA" id="ARBA00023002"/>
    </source>
</evidence>
<evidence type="ECO:0000313" key="7">
    <source>
        <dbReference type="EMBL" id="PGH13689.1"/>
    </source>
</evidence>